<dbReference type="UniPathway" id="UPA00545">
    <property type="reaction ID" value="UER00826"/>
</dbReference>
<feature type="binding site" evidence="7">
    <location>
        <position position="204"/>
    </location>
    <ligand>
        <name>Zn(2+)</name>
        <dbReference type="ChEBI" id="CHEBI:29105"/>
    </ligand>
</feature>
<keyword evidence="5 7" id="KW-0862">Zinc</keyword>
<organism evidence="8 9">
    <name type="scientific">Rhizobium altiplani</name>
    <dbReference type="NCBI Taxonomy" id="1864509"/>
    <lineage>
        <taxon>Bacteria</taxon>
        <taxon>Pseudomonadati</taxon>
        <taxon>Pseudomonadota</taxon>
        <taxon>Alphaproteobacteria</taxon>
        <taxon>Hyphomicrobiales</taxon>
        <taxon>Rhizobiaceae</taxon>
        <taxon>Rhizobium/Agrobacterium group</taxon>
        <taxon>Rhizobium</taxon>
    </lineage>
</organism>
<name>A0A109JXA9_9HYPH</name>
<evidence type="ECO:0000256" key="3">
    <source>
        <dbReference type="ARBA" id="ARBA00008086"/>
    </source>
</evidence>
<keyword evidence="9" id="KW-1185">Reference proteome</keyword>
<evidence type="ECO:0000256" key="6">
    <source>
        <dbReference type="ARBA" id="ARBA00023235"/>
    </source>
</evidence>
<dbReference type="Proteomes" id="UP000068164">
    <property type="component" value="Unassembled WGS sequence"/>
</dbReference>
<protein>
    <recommendedName>
        <fullName evidence="7">4-deoxy-L-threo-5-hexosulose-uronate ketol-isomerase</fullName>
        <ecNumber evidence="7">5.3.1.17</ecNumber>
    </recommendedName>
    <alternativeName>
        <fullName evidence="7">5-keto-4-deoxyuronate isomerase</fullName>
    </alternativeName>
    <alternativeName>
        <fullName evidence="7">DKI isomerase</fullName>
    </alternativeName>
</protein>
<dbReference type="EMBL" id="LNCD01000034">
    <property type="protein sequence ID" value="KWV56769.1"/>
    <property type="molecule type" value="Genomic_DNA"/>
</dbReference>
<evidence type="ECO:0000256" key="4">
    <source>
        <dbReference type="ARBA" id="ARBA00022723"/>
    </source>
</evidence>
<dbReference type="PANTHER" id="PTHR38461:SF1">
    <property type="entry name" value="4-DEOXY-L-THREO-5-HEXOSULOSE-URONATE KETOL-ISOMERASE"/>
    <property type="match status" value="1"/>
</dbReference>
<reference evidence="8 9" key="1">
    <citation type="submission" date="2015-11" db="EMBL/GenBank/DDBJ databases">
        <title>Draft Genome Sequence of the Strain BR 10423 (Rhizobium sp.) isolated from nodules of Mimosa pudica.</title>
        <authorList>
            <person name="Barauna A.C."/>
            <person name="Zilli J.E."/>
            <person name="Simoes-Araujo J.L."/>
            <person name="Reis V.M."/>
            <person name="James E.K."/>
            <person name="Reis F.B.Jr."/>
            <person name="Rouws L.F."/>
            <person name="Passos S.R."/>
            <person name="Gois S.R."/>
        </authorList>
    </citation>
    <scope>NUCLEOTIDE SEQUENCE [LARGE SCALE GENOMIC DNA]</scope>
    <source>
        <strain evidence="8 9">BR10423</strain>
    </source>
</reference>
<comment type="similarity">
    <text evidence="3 7">Belongs to the KduI family.</text>
</comment>
<dbReference type="InterPro" id="IPR007045">
    <property type="entry name" value="KduI"/>
</dbReference>
<dbReference type="CDD" id="cd20491">
    <property type="entry name" value="cupin_KduI_C"/>
    <property type="match status" value="1"/>
</dbReference>
<dbReference type="Pfam" id="PF04962">
    <property type="entry name" value="KduI"/>
    <property type="match status" value="1"/>
</dbReference>
<proteinExistence type="inferred from homology"/>
<dbReference type="GO" id="GO:0019698">
    <property type="term" value="P:D-galacturonate catabolic process"/>
    <property type="evidence" value="ECO:0007669"/>
    <property type="project" value="TreeGrafter"/>
</dbReference>
<gene>
    <name evidence="7" type="primary">kduI</name>
    <name evidence="8" type="ORF">AS026_32955</name>
</gene>
<evidence type="ECO:0000256" key="2">
    <source>
        <dbReference type="ARBA" id="ARBA00005148"/>
    </source>
</evidence>
<keyword evidence="4 7" id="KW-0479">Metal-binding</keyword>
<dbReference type="GO" id="GO:0045490">
    <property type="term" value="P:pectin catabolic process"/>
    <property type="evidence" value="ECO:0007669"/>
    <property type="project" value="UniProtKB-UniRule"/>
</dbReference>
<feature type="binding site" evidence="7">
    <location>
        <position position="209"/>
    </location>
    <ligand>
        <name>Zn(2+)</name>
        <dbReference type="ChEBI" id="CHEBI:29105"/>
    </ligand>
</feature>
<dbReference type="InterPro" id="IPR014710">
    <property type="entry name" value="RmlC-like_jellyroll"/>
</dbReference>
<dbReference type="GO" id="GO:0042840">
    <property type="term" value="P:D-glucuronate catabolic process"/>
    <property type="evidence" value="ECO:0007669"/>
    <property type="project" value="TreeGrafter"/>
</dbReference>
<comment type="catalytic activity">
    <reaction evidence="1 7">
        <text>5-dehydro-4-deoxy-D-glucuronate = 3-deoxy-D-glycero-2,5-hexodiulosonate</text>
        <dbReference type="Rhea" id="RHEA:23896"/>
        <dbReference type="ChEBI" id="CHEBI:17117"/>
        <dbReference type="ChEBI" id="CHEBI:29071"/>
        <dbReference type="EC" id="5.3.1.17"/>
    </reaction>
</comment>
<dbReference type="NCBIfam" id="NF002091">
    <property type="entry name" value="PRK00924.1"/>
    <property type="match status" value="1"/>
</dbReference>
<feature type="binding site" evidence="7">
    <location>
        <position position="251"/>
    </location>
    <ligand>
        <name>Zn(2+)</name>
        <dbReference type="ChEBI" id="CHEBI:29105"/>
    </ligand>
</feature>
<comment type="cofactor">
    <cofactor evidence="7">
        <name>Zn(2+)</name>
        <dbReference type="ChEBI" id="CHEBI:29105"/>
    </cofactor>
    <text evidence="7">Binds 1 zinc ion per subunit.</text>
</comment>
<evidence type="ECO:0000256" key="1">
    <source>
        <dbReference type="ARBA" id="ARBA00000552"/>
    </source>
</evidence>
<evidence type="ECO:0000313" key="8">
    <source>
        <dbReference type="EMBL" id="KWV56769.1"/>
    </source>
</evidence>
<feature type="binding site" evidence="7">
    <location>
        <position position="202"/>
    </location>
    <ligand>
        <name>Zn(2+)</name>
        <dbReference type="ChEBI" id="CHEBI:29105"/>
    </ligand>
</feature>
<sequence>MGGNVTHTDYTNRFAIDPRAAAGFGTAELRENFLLPPLFLAGRIQLHYTNYDRMIVGGAMPTSEALDLETIKPAGTETLLTRRELIAVNIGGAGIVVVDGEEFQAGTRDMVYAGMGASVTFRSVSAEQPAKFYLLSAPAHVRHPAKHIGISDAKRVDLGAQATSNERSIFQFIHPDGVRTCQLVVGMTTLAAGSVWNTMPCHVHDRRMEAYLYFDLPEKARVVHLMGEPNETRHLIVKNEEAILSPGWSIHSGVGTSSYTFIWAMAGDNVDYTDVDLVAIEDLR</sequence>
<comment type="function">
    <text evidence="7">Catalyzes the isomerization of 5-dehydro-4-deoxy-D-glucuronate to 3-deoxy-D-glycero-2,5-hexodiulosonate.</text>
</comment>
<dbReference type="GO" id="GO:0008697">
    <property type="term" value="F:4-deoxy-L-threo-5-hexosulose-uronate ketol-isomerase activity"/>
    <property type="evidence" value="ECO:0007669"/>
    <property type="project" value="UniProtKB-UniRule"/>
</dbReference>
<dbReference type="Gene3D" id="2.60.120.10">
    <property type="entry name" value="Jelly Rolls"/>
    <property type="match status" value="1"/>
</dbReference>
<evidence type="ECO:0000256" key="7">
    <source>
        <dbReference type="HAMAP-Rule" id="MF_00687"/>
    </source>
</evidence>
<dbReference type="CDD" id="cd20294">
    <property type="entry name" value="cupin_KduI_N"/>
    <property type="match status" value="1"/>
</dbReference>
<dbReference type="Gene3D" id="2.60.120.520">
    <property type="entry name" value="pectin degrading enzyme 5-keto 4- deoxyuronate isomerase, domain 1"/>
    <property type="match status" value="1"/>
</dbReference>
<dbReference type="EC" id="5.3.1.17" evidence="7"/>
<dbReference type="PANTHER" id="PTHR38461">
    <property type="entry name" value="4-DEOXY-L-THREO-5-HEXOSULOSE-URONATE KETOL-ISOMERASE"/>
    <property type="match status" value="1"/>
</dbReference>
<dbReference type="PIRSF" id="PIRSF006625">
    <property type="entry name" value="KduI"/>
    <property type="match status" value="1"/>
</dbReference>
<evidence type="ECO:0000256" key="5">
    <source>
        <dbReference type="ARBA" id="ARBA00022833"/>
    </source>
</evidence>
<keyword evidence="6 7" id="KW-0413">Isomerase</keyword>
<dbReference type="SUPFAM" id="SSF51182">
    <property type="entry name" value="RmlC-like cupins"/>
    <property type="match status" value="1"/>
</dbReference>
<dbReference type="GO" id="GO:0008270">
    <property type="term" value="F:zinc ion binding"/>
    <property type="evidence" value="ECO:0007669"/>
    <property type="project" value="UniProtKB-UniRule"/>
</dbReference>
<dbReference type="InterPro" id="IPR027449">
    <property type="entry name" value="KduI_N"/>
</dbReference>
<dbReference type="InterPro" id="IPR021120">
    <property type="entry name" value="KduI/IolB_isomerase"/>
</dbReference>
<evidence type="ECO:0000313" key="9">
    <source>
        <dbReference type="Proteomes" id="UP000068164"/>
    </source>
</evidence>
<accession>A0A109JXA9</accession>
<comment type="caution">
    <text evidence="8">The sequence shown here is derived from an EMBL/GenBank/DDBJ whole genome shotgun (WGS) entry which is preliminary data.</text>
</comment>
<dbReference type="AlphaFoldDB" id="A0A109JXA9"/>
<dbReference type="InterPro" id="IPR011051">
    <property type="entry name" value="RmlC_Cupin_sf"/>
</dbReference>
<dbReference type="HAMAP" id="MF_00687">
    <property type="entry name" value="KduI"/>
    <property type="match status" value="1"/>
</dbReference>
<comment type="pathway">
    <text evidence="2 7">Glycan metabolism; pectin degradation; 2-dehydro-3-deoxy-D-gluconate from pectin: step 4/5.</text>
</comment>